<evidence type="ECO:0000256" key="1">
    <source>
        <dbReference type="ARBA" id="ARBA00022448"/>
    </source>
</evidence>
<dbReference type="Gramene" id="PHT71713">
    <property type="protein sequence ID" value="PHT71713"/>
    <property type="gene ID" value="T459_22498"/>
</dbReference>
<evidence type="ECO:0000259" key="2">
    <source>
        <dbReference type="Pfam" id="PF12624"/>
    </source>
</evidence>
<evidence type="ECO:0000313" key="3">
    <source>
        <dbReference type="EMBL" id="PHT71713.1"/>
    </source>
</evidence>
<feature type="domain" description="Chorein N-terminal" evidence="2">
    <location>
        <begin position="27"/>
        <end position="666"/>
    </location>
</feature>
<evidence type="ECO:0000313" key="4">
    <source>
        <dbReference type="Proteomes" id="UP000222542"/>
    </source>
</evidence>
<keyword evidence="4" id="KW-1185">Reference proteome</keyword>
<gene>
    <name evidence="3" type="ORF">T459_22498</name>
</gene>
<dbReference type="EMBL" id="AYRZ02000009">
    <property type="protein sequence ID" value="PHT71713.1"/>
    <property type="molecule type" value="Genomic_DNA"/>
</dbReference>
<name>A0A2G2YPP7_CAPAN</name>
<dbReference type="AlphaFoldDB" id="A0A2G2YPP7"/>
<comment type="caution">
    <text evidence="3">The sequence shown here is derived from an EMBL/GenBank/DDBJ whole genome shotgun (WGS) entry which is preliminary data.</text>
</comment>
<organism evidence="3 4">
    <name type="scientific">Capsicum annuum</name>
    <name type="common">Capsicum pepper</name>
    <dbReference type="NCBI Taxonomy" id="4072"/>
    <lineage>
        <taxon>Eukaryota</taxon>
        <taxon>Viridiplantae</taxon>
        <taxon>Streptophyta</taxon>
        <taxon>Embryophyta</taxon>
        <taxon>Tracheophyta</taxon>
        <taxon>Spermatophyta</taxon>
        <taxon>Magnoliopsida</taxon>
        <taxon>eudicotyledons</taxon>
        <taxon>Gunneridae</taxon>
        <taxon>Pentapetalae</taxon>
        <taxon>asterids</taxon>
        <taxon>lamiids</taxon>
        <taxon>Solanales</taxon>
        <taxon>Solanaceae</taxon>
        <taxon>Solanoideae</taxon>
        <taxon>Capsiceae</taxon>
        <taxon>Capsicum</taxon>
    </lineage>
</organism>
<sequence length="752" mass="86079">MGLEMGRRLCSKGSHRGWMQIDGTVMVLHLLRRYLGEYVHGLSAEALRISVWNGDVVLKDLKLKAEALNLLKLPVTVTAGFVGTITLQVPWKSLGKEPVIVLIDRVFILAHPVVDGRSLKEEDRQKLFEAKLQQIEEAESATLEALSRSKLGSPPAGNSWLGSLIGTIIGNLKISITNVHVRYEDSVSLVDFLLLHIMGGHKFSNPGHPFSCGVTLAKLAAVTMDEQGNETFDTSGALDKLRKLVKQTSRERRVEVKMREIMVEVGELKRIEAERELILMEKERKVRLKMELKELALAQVISWRQKSKASWLEEGDSNTKFFHHITVANRRNFIEFVIKLKKVLDEIVSTSQNACVEGRQLFDATLVANEVVDSRRKQGVPGVLCKLDLENSYDNVSGSFLDFIMTQMGWEKMENMDQILVFFTYLGVPLGVSNKDVLVWNQVQKSQVNSVDEPDASSWDWRKNGVLSTKSFFEKLLTREEVVFPCDAIWIALVSRKACFFSWLTSRGVILTVENLRKHKLVQLERLAMYHDSNSKPWKLDKKWEDLTPKEWIEIFEDGINEPSDNSRNLSEWAEDRNYLVSPINGVLKYHRLGNQERNDPNVPFEMVSLIVSDVSLTVNEVQYHDWIRLVEVITRYKTYIEVSHLRPMVPVSEDVNAWWRYAARAGLQQRKMCKLEYLKYKFRDLSQDADVVVELDSPLIQKRESLKYLGSMIQGNGEIDKDVTLGVCRFRFNPLTRTDNLFIGLTGRFFS</sequence>
<dbReference type="PANTHER" id="PTHR45523">
    <property type="entry name" value="TETRATRICOPEPTIDE REPEAT (TPR)-CONTAINING PROTEIN-RELATED"/>
    <property type="match status" value="1"/>
</dbReference>
<keyword evidence="1" id="KW-0813">Transport</keyword>
<protein>
    <recommendedName>
        <fullName evidence="2">Chorein N-terminal domain-containing protein</fullName>
    </recommendedName>
</protein>
<dbReference type="Proteomes" id="UP000222542">
    <property type="component" value="Unassembled WGS sequence"/>
</dbReference>
<dbReference type="PANTHER" id="PTHR45523:SF2">
    <property type="entry name" value="OS02G0470600 PROTEIN"/>
    <property type="match status" value="1"/>
</dbReference>
<reference evidence="3 4" key="1">
    <citation type="journal article" date="2014" name="Nat. Genet.">
        <title>Genome sequence of the hot pepper provides insights into the evolution of pungency in Capsicum species.</title>
        <authorList>
            <person name="Kim S."/>
            <person name="Park M."/>
            <person name="Yeom S.I."/>
            <person name="Kim Y.M."/>
            <person name="Lee J.M."/>
            <person name="Lee H.A."/>
            <person name="Seo E."/>
            <person name="Choi J."/>
            <person name="Cheong K."/>
            <person name="Kim K.T."/>
            <person name="Jung K."/>
            <person name="Lee G.W."/>
            <person name="Oh S.K."/>
            <person name="Bae C."/>
            <person name="Kim S.B."/>
            <person name="Lee H.Y."/>
            <person name="Kim S.Y."/>
            <person name="Kim M.S."/>
            <person name="Kang B.C."/>
            <person name="Jo Y.D."/>
            <person name="Yang H.B."/>
            <person name="Jeong H.J."/>
            <person name="Kang W.H."/>
            <person name="Kwon J.K."/>
            <person name="Shin C."/>
            <person name="Lim J.Y."/>
            <person name="Park J.H."/>
            <person name="Huh J.H."/>
            <person name="Kim J.S."/>
            <person name="Kim B.D."/>
            <person name="Cohen O."/>
            <person name="Paran I."/>
            <person name="Suh M.C."/>
            <person name="Lee S.B."/>
            <person name="Kim Y.K."/>
            <person name="Shin Y."/>
            <person name="Noh S.J."/>
            <person name="Park J."/>
            <person name="Seo Y.S."/>
            <person name="Kwon S.Y."/>
            <person name="Kim H.A."/>
            <person name="Park J.M."/>
            <person name="Kim H.J."/>
            <person name="Choi S.B."/>
            <person name="Bosland P.W."/>
            <person name="Reeves G."/>
            <person name="Jo S.H."/>
            <person name="Lee B.W."/>
            <person name="Cho H.T."/>
            <person name="Choi H.S."/>
            <person name="Lee M.S."/>
            <person name="Yu Y."/>
            <person name="Do Choi Y."/>
            <person name="Park B.S."/>
            <person name="van Deynze A."/>
            <person name="Ashrafi H."/>
            <person name="Hill T."/>
            <person name="Kim W.T."/>
            <person name="Pai H.S."/>
            <person name="Ahn H.K."/>
            <person name="Yeam I."/>
            <person name="Giovannoni J.J."/>
            <person name="Rose J.K."/>
            <person name="Sorensen I."/>
            <person name="Lee S.J."/>
            <person name="Kim R.W."/>
            <person name="Choi I.Y."/>
            <person name="Choi B.S."/>
            <person name="Lim J.S."/>
            <person name="Lee Y.H."/>
            <person name="Choi D."/>
        </authorList>
    </citation>
    <scope>NUCLEOTIDE SEQUENCE [LARGE SCALE GENOMIC DNA]</scope>
    <source>
        <strain evidence="4">cv. CM334</strain>
    </source>
</reference>
<reference evidence="3 4" key="2">
    <citation type="journal article" date="2017" name="Genome Biol.">
        <title>New reference genome sequences of hot pepper reveal the massive evolution of plant disease-resistance genes by retroduplication.</title>
        <authorList>
            <person name="Kim S."/>
            <person name="Park J."/>
            <person name="Yeom S.I."/>
            <person name="Kim Y.M."/>
            <person name="Seo E."/>
            <person name="Kim K.T."/>
            <person name="Kim M.S."/>
            <person name="Lee J.M."/>
            <person name="Cheong K."/>
            <person name="Shin H.S."/>
            <person name="Kim S.B."/>
            <person name="Han K."/>
            <person name="Lee J."/>
            <person name="Park M."/>
            <person name="Lee H.A."/>
            <person name="Lee H.Y."/>
            <person name="Lee Y."/>
            <person name="Oh S."/>
            <person name="Lee J.H."/>
            <person name="Choi E."/>
            <person name="Choi E."/>
            <person name="Lee S.E."/>
            <person name="Jeon J."/>
            <person name="Kim H."/>
            <person name="Choi G."/>
            <person name="Song H."/>
            <person name="Lee J."/>
            <person name="Lee S.C."/>
            <person name="Kwon J.K."/>
            <person name="Lee H.Y."/>
            <person name="Koo N."/>
            <person name="Hong Y."/>
            <person name="Kim R.W."/>
            <person name="Kang W.H."/>
            <person name="Huh J.H."/>
            <person name="Kang B.C."/>
            <person name="Yang T.J."/>
            <person name="Lee Y.H."/>
            <person name="Bennetzen J.L."/>
            <person name="Choi D."/>
        </authorList>
    </citation>
    <scope>NUCLEOTIDE SEQUENCE [LARGE SCALE GENOMIC DNA]</scope>
    <source>
        <strain evidence="4">cv. CM334</strain>
    </source>
</reference>
<accession>A0A2G2YPP7</accession>
<proteinExistence type="predicted"/>
<dbReference type="Pfam" id="PF12624">
    <property type="entry name" value="VPS13_N"/>
    <property type="match status" value="1"/>
</dbReference>
<dbReference type="InterPro" id="IPR026854">
    <property type="entry name" value="VPS13_N"/>
</dbReference>